<dbReference type="GO" id="GO:0051920">
    <property type="term" value="F:peroxiredoxin activity"/>
    <property type="evidence" value="ECO:0007669"/>
    <property type="project" value="InterPro"/>
</dbReference>
<dbReference type="InterPro" id="IPR052512">
    <property type="entry name" value="4CMD/NDH-1_regulator"/>
</dbReference>
<dbReference type="Proteomes" id="UP000320653">
    <property type="component" value="Unassembled WGS sequence"/>
</dbReference>
<dbReference type="InterPro" id="IPR029032">
    <property type="entry name" value="AhpD-like"/>
</dbReference>
<evidence type="ECO:0000259" key="1">
    <source>
        <dbReference type="Pfam" id="PF02627"/>
    </source>
</evidence>
<gene>
    <name evidence="2" type="ORF">FHW37_11150</name>
</gene>
<feature type="domain" description="Carboxymuconolactone decarboxylase-like" evidence="1">
    <location>
        <begin position="33"/>
        <end position="118"/>
    </location>
</feature>
<dbReference type="EMBL" id="VIWP01000011">
    <property type="protein sequence ID" value="TWF47547.1"/>
    <property type="molecule type" value="Genomic_DNA"/>
</dbReference>
<organism evidence="2 3">
    <name type="scientific">Neorhizobium alkalisoli</name>
    <dbReference type="NCBI Taxonomy" id="528178"/>
    <lineage>
        <taxon>Bacteria</taxon>
        <taxon>Pseudomonadati</taxon>
        <taxon>Pseudomonadota</taxon>
        <taxon>Alphaproteobacteria</taxon>
        <taxon>Hyphomicrobiales</taxon>
        <taxon>Rhizobiaceae</taxon>
        <taxon>Rhizobium/Agrobacterium group</taxon>
        <taxon>Neorhizobium</taxon>
    </lineage>
</organism>
<dbReference type="InterPro" id="IPR003779">
    <property type="entry name" value="CMD-like"/>
</dbReference>
<dbReference type="Gene3D" id="1.20.1290.10">
    <property type="entry name" value="AhpD-like"/>
    <property type="match status" value="1"/>
</dbReference>
<dbReference type="PANTHER" id="PTHR33570:SF10">
    <property type="entry name" value="GAMMA-CARBOXYMUCONOLACTONE DECARBOXYLASE"/>
    <property type="match status" value="1"/>
</dbReference>
<evidence type="ECO:0000313" key="3">
    <source>
        <dbReference type="Proteomes" id="UP000320653"/>
    </source>
</evidence>
<sequence>MSATTLELGKKTFAKTFGSEAEGFIQTVNGMAPGLGDFIVEAEFGNAYNRPGLDLKTRELVILASCATLGSTGLGAVGMHIPAALAAGATREEIVEVFVQLSFAAGMPTALAALEAAKTAFDKLDGKPA</sequence>
<dbReference type="AlphaFoldDB" id="A0A561QB27"/>
<comment type="caution">
    <text evidence="2">The sequence shown here is derived from an EMBL/GenBank/DDBJ whole genome shotgun (WGS) entry which is preliminary data.</text>
</comment>
<reference evidence="2 3" key="1">
    <citation type="submission" date="2019-06" db="EMBL/GenBank/DDBJ databases">
        <title>Sorghum-associated microbial communities from plants grown in Nebraska, USA.</title>
        <authorList>
            <person name="Schachtman D."/>
        </authorList>
    </citation>
    <scope>NUCLEOTIDE SEQUENCE [LARGE SCALE GENOMIC DNA]</scope>
    <source>
        <strain evidence="2 3">1225</strain>
    </source>
</reference>
<evidence type="ECO:0000313" key="2">
    <source>
        <dbReference type="EMBL" id="TWF47547.1"/>
    </source>
</evidence>
<dbReference type="RefSeq" id="WP_145642351.1">
    <property type="nucleotide sequence ID" value="NZ_VIWP01000011.1"/>
</dbReference>
<dbReference type="OrthoDB" id="9801400at2"/>
<proteinExistence type="predicted"/>
<dbReference type="PANTHER" id="PTHR33570">
    <property type="entry name" value="4-CARBOXYMUCONOLACTONE DECARBOXYLASE FAMILY PROTEIN"/>
    <property type="match status" value="1"/>
</dbReference>
<name>A0A561QB27_9HYPH</name>
<accession>A0A561QB27</accession>
<dbReference type="SUPFAM" id="SSF69118">
    <property type="entry name" value="AhpD-like"/>
    <property type="match status" value="1"/>
</dbReference>
<dbReference type="Pfam" id="PF02627">
    <property type="entry name" value="CMD"/>
    <property type="match status" value="1"/>
</dbReference>
<keyword evidence="3" id="KW-1185">Reference proteome</keyword>
<protein>
    <submittedName>
        <fullName evidence="2">4-carboxymuconolactone decarboxylase</fullName>
    </submittedName>
</protein>